<dbReference type="Pfam" id="PF12833">
    <property type="entry name" value="HTH_18"/>
    <property type="match status" value="1"/>
</dbReference>
<dbReference type="PANTHER" id="PTHR43280:SF29">
    <property type="entry name" value="ARAC-FAMILY TRANSCRIPTIONAL REGULATOR"/>
    <property type="match status" value="1"/>
</dbReference>
<dbReference type="AlphaFoldDB" id="A0A1N6D706"/>
<dbReference type="EMBL" id="FSQW01000001">
    <property type="protein sequence ID" value="SIN66497.1"/>
    <property type="molecule type" value="Genomic_DNA"/>
</dbReference>
<dbReference type="InterPro" id="IPR018060">
    <property type="entry name" value="HTH_AraC"/>
</dbReference>
<feature type="transmembrane region" description="Helical" evidence="4">
    <location>
        <begin position="65"/>
        <end position="84"/>
    </location>
</feature>
<keyword evidence="4" id="KW-0812">Transmembrane</keyword>
<reference evidence="7" key="1">
    <citation type="submission" date="2016-11" db="EMBL/GenBank/DDBJ databases">
        <authorList>
            <person name="Varghese N."/>
            <person name="Submissions S."/>
        </authorList>
    </citation>
    <scope>NUCLEOTIDE SEQUENCE [LARGE SCALE GENOMIC DNA]</scope>
    <source>
        <strain evidence="7">DSM 22363</strain>
    </source>
</reference>
<feature type="transmembrane region" description="Helical" evidence="4">
    <location>
        <begin position="184"/>
        <end position="205"/>
    </location>
</feature>
<feature type="transmembrane region" description="Helical" evidence="4">
    <location>
        <begin position="96"/>
        <end position="113"/>
    </location>
</feature>
<gene>
    <name evidence="6" type="ORF">SAMN02745824_1624</name>
</gene>
<evidence type="ECO:0000256" key="1">
    <source>
        <dbReference type="ARBA" id="ARBA00023015"/>
    </source>
</evidence>
<name>A0A1N6D706_9SPHN</name>
<dbReference type="RefSeq" id="WP_074204513.1">
    <property type="nucleotide sequence ID" value="NZ_FSQW01000001.1"/>
</dbReference>
<keyword evidence="7" id="KW-1185">Reference proteome</keyword>
<dbReference type="InterPro" id="IPR009057">
    <property type="entry name" value="Homeodomain-like_sf"/>
</dbReference>
<evidence type="ECO:0000313" key="6">
    <source>
        <dbReference type="EMBL" id="SIN66497.1"/>
    </source>
</evidence>
<feature type="domain" description="HTH araC/xylS-type" evidence="5">
    <location>
        <begin position="237"/>
        <end position="341"/>
    </location>
</feature>
<organism evidence="6 7">
    <name type="scientific">Parasphingorhabdus marina DSM 22363</name>
    <dbReference type="NCBI Taxonomy" id="1123272"/>
    <lineage>
        <taxon>Bacteria</taxon>
        <taxon>Pseudomonadati</taxon>
        <taxon>Pseudomonadota</taxon>
        <taxon>Alphaproteobacteria</taxon>
        <taxon>Sphingomonadales</taxon>
        <taxon>Sphingomonadaceae</taxon>
        <taxon>Parasphingorhabdus</taxon>
    </lineage>
</organism>
<evidence type="ECO:0000256" key="3">
    <source>
        <dbReference type="ARBA" id="ARBA00023163"/>
    </source>
</evidence>
<evidence type="ECO:0000313" key="7">
    <source>
        <dbReference type="Proteomes" id="UP000185192"/>
    </source>
</evidence>
<dbReference type="PROSITE" id="PS01124">
    <property type="entry name" value="HTH_ARAC_FAMILY_2"/>
    <property type="match status" value="1"/>
</dbReference>
<feature type="transmembrane region" description="Helical" evidence="4">
    <location>
        <begin position="119"/>
        <end position="142"/>
    </location>
</feature>
<accession>A0A1N6D706</accession>
<dbReference type="GO" id="GO:0043565">
    <property type="term" value="F:sequence-specific DNA binding"/>
    <property type="evidence" value="ECO:0007669"/>
    <property type="project" value="InterPro"/>
</dbReference>
<protein>
    <submittedName>
        <fullName evidence="6">Transcriptional regulator, AraC family</fullName>
    </submittedName>
</protein>
<dbReference type="OrthoDB" id="5492415at2"/>
<evidence type="ECO:0000256" key="2">
    <source>
        <dbReference type="ARBA" id="ARBA00023125"/>
    </source>
</evidence>
<dbReference type="SUPFAM" id="SSF46689">
    <property type="entry name" value="Homeodomain-like"/>
    <property type="match status" value="1"/>
</dbReference>
<dbReference type="PANTHER" id="PTHR43280">
    <property type="entry name" value="ARAC-FAMILY TRANSCRIPTIONAL REGULATOR"/>
    <property type="match status" value="1"/>
</dbReference>
<keyword evidence="4" id="KW-0472">Membrane</keyword>
<keyword evidence="4" id="KW-1133">Transmembrane helix</keyword>
<dbReference type="STRING" id="1123272.SAMN02745824_1624"/>
<feature type="transmembrane region" description="Helical" evidence="4">
    <location>
        <begin position="36"/>
        <end position="53"/>
    </location>
</feature>
<keyword evidence="1" id="KW-0805">Transcription regulation</keyword>
<feature type="transmembrane region" description="Helical" evidence="4">
    <location>
        <begin position="12"/>
        <end position="29"/>
    </location>
</feature>
<sequence length="346" mass="38881">MNLTVFEQLDTLLRLLAIGGLFTMIILLLTSATRPGLKWTAIGLMIGATGYLVNSSTTMHLSEPYRTFVDGLSISTTFWIWLFAHRLFERQIAKPLFLAPLLLALFWIVAHILPHLQWFTFYAIHFVSLAMVIHLILIALVGRADDLVEKRRKIRMFLPLFVGLQVGGVLTYEILFGAVDGYPVISSINATLILTLVMGAALSLLRVDNEILSEKPAAEQVSVPANHFSPSETVLHDKLMSAMEAGQYRTSSLTIQMLAEYLDTPEHRLRALINRKLGHRNFSSFLNGYRIREAKTKLADRDLVDVPILTIAMDLGYGSLAPFNRAFRYETGQTPSDFRKSTIDQN</sequence>
<dbReference type="Gene3D" id="1.10.10.60">
    <property type="entry name" value="Homeodomain-like"/>
    <property type="match status" value="1"/>
</dbReference>
<dbReference type="InterPro" id="IPR018062">
    <property type="entry name" value="HTH_AraC-typ_CS"/>
</dbReference>
<keyword evidence="3" id="KW-0804">Transcription</keyword>
<dbReference type="PROSITE" id="PS00041">
    <property type="entry name" value="HTH_ARAC_FAMILY_1"/>
    <property type="match status" value="1"/>
</dbReference>
<feature type="transmembrane region" description="Helical" evidence="4">
    <location>
        <begin position="154"/>
        <end position="178"/>
    </location>
</feature>
<keyword evidence="2" id="KW-0238">DNA-binding</keyword>
<proteinExistence type="predicted"/>
<dbReference type="GO" id="GO:0003700">
    <property type="term" value="F:DNA-binding transcription factor activity"/>
    <property type="evidence" value="ECO:0007669"/>
    <property type="project" value="InterPro"/>
</dbReference>
<dbReference type="Proteomes" id="UP000185192">
    <property type="component" value="Unassembled WGS sequence"/>
</dbReference>
<evidence type="ECO:0000256" key="4">
    <source>
        <dbReference type="SAM" id="Phobius"/>
    </source>
</evidence>
<evidence type="ECO:0000259" key="5">
    <source>
        <dbReference type="PROSITE" id="PS01124"/>
    </source>
</evidence>
<dbReference type="SMART" id="SM00342">
    <property type="entry name" value="HTH_ARAC"/>
    <property type="match status" value="1"/>
</dbReference>